<dbReference type="CDD" id="cd00364">
    <property type="entry name" value="Ribosomal_uS17"/>
    <property type="match status" value="1"/>
</dbReference>
<dbReference type="GO" id="GO:0003735">
    <property type="term" value="F:structural constituent of ribosome"/>
    <property type="evidence" value="ECO:0007669"/>
    <property type="project" value="InterPro"/>
</dbReference>
<dbReference type="GO" id="GO:0005739">
    <property type="term" value="C:mitochondrion"/>
    <property type="evidence" value="ECO:0007669"/>
    <property type="project" value="TreeGrafter"/>
</dbReference>
<evidence type="ECO:0000256" key="1">
    <source>
        <dbReference type="ARBA" id="ARBA00010254"/>
    </source>
</evidence>
<dbReference type="PANTHER" id="PTHR10744:SF1">
    <property type="entry name" value="SMALL RIBOSOMAL SUBUNIT PROTEIN US17M"/>
    <property type="match status" value="1"/>
</dbReference>
<dbReference type="Proteomes" id="UP000077266">
    <property type="component" value="Unassembled WGS sequence"/>
</dbReference>
<dbReference type="Gene3D" id="2.40.50.140">
    <property type="entry name" value="Nucleic acid-binding proteins"/>
    <property type="match status" value="1"/>
</dbReference>
<dbReference type="EMBL" id="KV425884">
    <property type="protein sequence ID" value="KZW03140.1"/>
    <property type="molecule type" value="Genomic_DNA"/>
</dbReference>
<dbReference type="GO" id="GO:0005840">
    <property type="term" value="C:ribosome"/>
    <property type="evidence" value="ECO:0007669"/>
    <property type="project" value="UniProtKB-KW"/>
</dbReference>
<keyword evidence="2" id="KW-0689">Ribosomal protein</keyword>
<reference evidence="4 5" key="1">
    <citation type="journal article" date="2016" name="Mol. Biol. Evol.">
        <title>Comparative Genomics of Early-Diverging Mushroom-Forming Fungi Provides Insights into the Origins of Lignocellulose Decay Capabilities.</title>
        <authorList>
            <person name="Nagy L.G."/>
            <person name="Riley R."/>
            <person name="Tritt A."/>
            <person name="Adam C."/>
            <person name="Daum C."/>
            <person name="Floudas D."/>
            <person name="Sun H."/>
            <person name="Yadav J.S."/>
            <person name="Pangilinan J."/>
            <person name="Larsson K.H."/>
            <person name="Matsuura K."/>
            <person name="Barry K."/>
            <person name="Labutti K."/>
            <person name="Kuo R."/>
            <person name="Ohm R.A."/>
            <person name="Bhattacharya S.S."/>
            <person name="Shirouzu T."/>
            <person name="Yoshinaga Y."/>
            <person name="Martin F.M."/>
            <person name="Grigoriev I.V."/>
            <person name="Hibbett D.S."/>
        </authorList>
    </citation>
    <scope>NUCLEOTIDE SEQUENCE [LARGE SCALE GENOMIC DNA]</scope>
    <source>
        <strain evidence="4 5">HHB12029</strain>
    </source>
</reference>
<dbReference type="Pfam" id="PF00366">
    <property type="entry name" value="Ribosomal_S17"/>
    <property type="match status" value="1"/>
</dbReference>
<sequence>MPPMQLIGRVSKAGKMVKTVTVTVDRLVVQKPTLKRIKRTKNYLVHDEADGLRVDDVVLIRNCPPISKLKRFTFEKLLKSPEGELEARRAAAAMQATLDDNGLQPPVLPDWTPVAPRAAATPKYTLAEIEAMPFRTRRLLEVQGKIRLDAAPASS</sequence>
<evidence type="ECO:0000313" key="4">
    <source>
        <dbReference type="EMBL" id="KZW03140.1"/>
    </source>
</evidence>
<dbReference type="InterPro" id="IPR012340">
    <property type="entry name" value="NA-bd_OB-fold"/>
</dbReference>
<gene>
    <name evidence="4" type="ORF">EXIGLDRAFT_759026</name>
</gene>
<keyword evidence="3" id="KW-0687">Ribonucleoprotein</keyword>
<evidence type="ECO:0000313" key="5">
    <source>
        <dbReference type="Proteomes" id="UP000077266"/>
    </source>
</evidence>
<proteinExistence type="inferred from homology"/>
<keyword evidence="5" id="KW-1185">Reference proteome</keyword>
<dbReference type="SUPFAM" id="SSF50249">
    <property type="entry name" value="Nucleic acid-binding proteins"/>
    <property type="match status" value="1"/>
</dbReference>
<comment type="similarity">
    <text evidence="1">Belongs to the universal ribosomal protein uS17 family.</text>
</comment>
<dbReference type="AlphaFoldDB" id="A0A166BQ86"/>
<dbReference type="InParanoid" id="A0A166BQ86"/>
<protein>
    <submittedName>
        <fullName evidence="4">Nucleic acid-binding protein</fullName>
    </submittedName>
</protein>
<evidence type="ECO:0000256" key="2">
    <source>
        <dbReference type="ARBA" id="ARBA00022980"/>
    </source>
</evidence>
<dbReference type="PANTHER" id="PTHR10744">
    <property type="entry name" value="40S RIBOSOMAL PROTEIN S11 FAMILY MEMBER"/>
    <property type="match status" value="1"/>
</dbReference>
<dbReference type="InterPro" id="IPR000266">
    <property type="entry name" value="Ribosomal_uS17"/>
</dbReference>
<accession>A0A166BQ86</accession>
<dbReference type="OrthoDB" id="274752at2759"/>
<evidence type="ECO:0000256" key="3">
    <source>
        <dbReference type="ARBA" id="ARBA00023274"/>
    </source>
</evidence>
<dbReference type="GO" id="GO:0006412">
    <property type="term" value="P:translation"/>
    <property type="evidence" value="ECO:0007669"/>
    <property type="project" value="InterPro"/>
</dbReference>
<organism evidence="4 5">
    <name type="scientific">Exidia glandulosa HHB12029</name>
    <dbReference type="NCBI Taxonomy" id="1314781"/>
    <lineage>
        <taxon>Eukaryota</taxon>
        <taxon>Fungi</taxon>
        <taxon>Dikarya</taxon>
        <taxon>Basidiomycota</taxon>
        <taxon>Agaricomycotina</taxon>
        <taxon>Agaricomycetes</taxon>
        <taxon>Auriculariales</taxon>
        <taxon>Exidiaceae</taxon>
        <taxon>Exidia</taxon>
    </lineage>
</organism>
<dbReference type="GO" id="GO:1990904">
    <property type="term" value="C:ribonucleoprotein complex"/>
    <property type="evidence" value="ECO:0007669"/>
    <property type="project" value="UniProtKB-KW"/>
</dbReference>
<name>A0A166BQ86_EXIGL</name>
<dbReference type="STRING" id="1314781.A0A166BQ86"/>